<evidence type="ECO:0000256" key="1">
    <source>
        <dbReference type="SAM" id="Coils"/>
    </source>
</evidence>
<dbReference type="AlphaFoldDB" id="A0A7S4DIJ8"/>
<feature type="coiled-coil region" evidence="1">
    <location>
        <begin position="52"/>
        <end position="104"/>
    </location>
</feature>
<name>A0A7S4DIJ8_9EUKA</name>
<accession>A0A7S4DIJ8</accession>
<protein>
    <submittedName>
        <fullName evidence="2">Uncharacterized protein</fullName>
    </submittedName>
</protein>
<proteinExistence type="predicted"/>
<evidence type="ECO:0000313" key="2">
    <source>
        <dbReference type="EMBL" id="CAE0651432.1"/>
    </source>
</evidence>
<organism evidence="2">
    <name type="scientific">Lotharella globosa</name>
    <dbReference type="NCBI Taxonomy" id="91324"/>
    <lineage>
        <taxon>Eukaryota</taxon>
        <taxon>Sar</taxon>
        <taxon>Rhizaria</taxon>
        <taxon>Cercozoa</taxon>
        <taxon>Chlorarachniophyceae</taxon>
        <taxon>Lotharella</taxon>
    </lineage>
</organism>
<keyword evidence="1" id="KW-0175">Coiled coil</keyword>
<sequence length="118" mass="14312">MTNWRAKQLYGTRTERAELKEERRGDMLRAKMIKQANIQREMELDKKENDRVAAYNLKMERLHAQREQARRSYLTHIAQENRKLEQYRRRKQEVSALKEQVDSQKSPDFFARFGRNAL</sequence>
<gene>
    <name evidence="2" type="ORF">LGLO00237_LOCUS4914</name>
</gene>
<reference evidence="2" key="1">
    <citation type="submission" date="2021-01" db="EMBL/GenBank/DDBJ databases">
        <authorList>
            <person name="Corre E."/>
            <person name="Pelletier E."/>
            <person name="Niang G."/>
            <person name="Scheremetjew M."/>
            <person name="Finn R."/>
            <person name="Kale V."/>
            <person name="Holt S."/>
            <person name="Cochrane G."/>
            <person name="Meng A."/>
            <person name="Brown T."/>
            <person name="Cohen L."/>
        </authorList>
    </citation>
    <scope>NUCLEOTIDE SEQUENCE</scope>
    <source>
        <strain evidence="2">CCCM811</strain>
    </source>
</reference>
<dbReference type="EMBL" id="HBIV01006700">
    <property type="protein sequence ID" value="CAE0651432.1"/>
    <property type="molecule type" value="Transcribed_RNA"/>
</dbReference>